<sequence length="199" mass="23148">MQVFKNKIVIISIFILIALIILVYTQFLSPVSFSLNSANWYVVDDIEFNSINYHYSEEYKNSPSNDTQYLTDSEVLPSNDKNDYVKVFYNVKAKNKSIFDIVQVDSMVYEIDDKYKDRFLYSYSASCIMVQSVNRLGNSLIPCDVYIYVGGLEEEEIKDLIKSISLKLIYQTEFFGTRTKILDTRNVNEFINSPYILAE</sequence>
<keyword evidence="1" id="KW-1133">Transmembrane helix</keyword>
<gene>
    <name evidence="3" type="ORF">B9R14_14790</name>
    <name evidence="2" type="ORF">HVS_10565</name>
</gene>
<evidence type="ECO:0000313" key="2">
    <source>
        <dbReference type="EMBL" id="AUG58008.1"/>
    </source>
</evidence>
<keyword evidence="4" id="KW-1185">Reference proteome</keyword>
<dbReference type="RefSeq" id="WP_101302051.1">
    <property type="nucleotide sequence ID" value="NZ_CP025197.1"/>
</dbReference>
<organism evidence="2 4">
    <name type="scientific">Acetivibrio saccincola</name>
    <dbReference type="NCBI Taxonomy" id="1677857"/>
    <lineage>
        <taxon>Bacteria</taxon>
        <taxon>Bacillati</taxon>
        <taxon>Bacillota</taxon>
        <taxon>Clostridia</taxon>
        <taxon>Eubacteriales</taxon>
        <taxon>Oscillospiraceae</taxon>
        <taxon>Acetivibrio</taxon>
    </lineage>
</organism>
<protein>
    <submittedName>
        <fullName evidence="2">Uncharacterized protein</fullName>
    </submittedName>
</protein>
<dbReference type="KEGG" id="hsc:HVS_10565"/>
<reference evidence="3 5" key="2">
    <citation type="journal article" date="2018" name="Syst. Appl. Microbiol.">
        <title>Characterization and high-quality draft genome sequence of Herbivorax saccincola A7, an anaerobic, alkaliphilic, thermophilic, cellulolytic, and xylanolytic bacterium.</title>
        <authorList>
            <person name="Aikawa S."/>
            <person name="Baramee S."/>
            <person name="Sermsathanaswadi J."/>
            <person name="Thianheng P."/>
            <person name="Tachaapaikoon C."/>
            <person name="Shikata A."/>
            <person name="Waeonukul R."/>
            <person name="Pason P."/>
            <person name="Ratanakhanokchai K."/>
            <person name="Kosugi A."/>
        </authorList>
    </citation>
    <scope>NUCLEOTIDE SEQUENCE [LARGE SCALE GENOMIC DNA]</scope>
    <source>
        <strain evidence="3 5">A7</strain>
    </source>
</reference>
<reference evidence="2 4" key="1">
    <citation type="submission" date="2017-12" db="EMBL/GenBank/DDBJ databases">
        <title>Complete genome sequence of Herbivorax saccincola GGR1, a novel Cellulosome-producing hydrolytic bacterium in a thermophilic biogas plant, established by Illumina and Nanopore MinION sequencing.</title>
        <authorList>
            <person name="Pechtl A."/>
            <person name="Ruckert C."/>
            <person name="Koeck D.E."/>
            <person name="Maus I."/>
            <person name="Winkler A."/>
            <person name="Kalinowski J."/>
            <person name="Puhler A."/>
            <person name="Schwarz W.W."/>
            <person name="Zverlov V.V."/>
            <person name="Schluter A."/>
            <person name="Liebl W."/>
        </authorList>
    </citation>
    <scope>NUCLEOTIDE SEQUENCE [LARGE SCALE GENOMIC DNA]</scope>
    <source>
        <strain evidence="2">GGR1</strain>
        <strain evidence="4">SR1</strain>
    </source>
</reference>
<keyword evidence="1" id="KW-0812">Transmembrane</keyword>
<evidence type="ECO:0000256" key="1">
    <source>
        <dbReference type="SAM" id="Phobius"/>
    </source>
</evidence>
<dbReference type="EMBL" id="NEMB01000003">
    <property type="protein sequence ID" value="PQQ67899.1"/>
    <property type="molecule type" value="Genomic_DNA"/>
</dbReference>
<proteinExistence type="predicted"/>
<feature type="transmembrane region" description="Helical" evidence="1">
    <location>
        <begin position="7"/>
        <end position="27"/>
    </location>
</feature>
<dbReference type="OrthoDB" id="9794508at2"/>
<dbReference type="EMBL" id="CP025197">
    <property type="protein sequence ID" value="AUG58008.1"/>
    <property type="molecule type" value="Genomic_DNA"/>
</dbReference>
<name>A0A2K9E6J3_9FIRM</name>
<dbReference type="Proteomes" id="UP000239720">
    <property type="component" value="Unassembled WGS sequence"/>
</dbReference>
<evidence type="ECO:0000313" key="5">
    <source>
        <dbReference type="Proteomes" id="UP000239720"/>
    </source>
</evidence>
<accession>A0A2K9E6J3</accession>
<evidence type="ECO:0000313" key="4">
    <source>
        <dbReference type="Proteomes" id="UP000233534"/>
    </source>
</evidence>
<evidence type="ECO:0000313" key="3">
    <source>
        <dbReference type="EMBL" id="PQQ67899.1"/>
    </source>
</evidence>
<dbReference type="Proteomes" id="UP000233534">
    <property type="component" value="Chromosome"/>
</dbReference>
<keyword evidence="1" id="KW-0472">Membrane</keyword>
<dbReference type="AlphaFoldDB" id="A0A2K9E6J3"/>